<dbReference type="EMBL" id="AMCI01002856">
    <property type="protein sequence ID" value="EJX01690.1"/>
    <property type="molecule type" value="Genomic_DNA"/>
</dbReference>
<dbReference type="AlphaFoldDB" id="J9GP23"/>
<proteinExistence type="predicted"/>
<comment type="caution">
    <text evidence="1">The sequence shown here is derived from an EMBL/GenBank/DDBJ whole genome shotgun (WGS) entry which is preliminary data.</text>
</comment>
<evidence type="ECO:0000313" key="1">
    <source>
        <dbReference type="EMBL" id="EJX01690.1"/>
    </source>
</evidence>
<gene>
    <name evidence="1" type="ORF">EVA_10203</name>
</gene>
<organism evidence="1">
    <name type="scientific">gut metagenome</name>
    <dbReference type="NCBI Taxonomy" id="749906"/>
    <lineage>
        <taxon>unclassified sequences</taxon>
        <taxon>metagenomes</taxon>
        <taxon>organismal metagenomes</taxon>
    </lineage>
</organism>
<sequence length="113" mass="12219">MTSVIFIWTVLPTMPAMSPPLAMPDWEAGINTRMPLTFATRPPLFSSVMVPSTVVLSSTQAAMSSQTFRPSSFFLDSCTVPSWSLTRTTKTSISSPTFRISSGFTEGSLLTSS</sequence>
<accession>J9GP23</accession>
<name>J9GP23_9ZZZZ</name>
<reference evidence="1" key="1">
    <citation type="journal article" date="2012" name="PLoS ONE">
        <title>Gene sets for utilization of primary and secondary nutrition supplies in the distal gut of endangered iberian lynx.</title>
        <authorList>
            <person name="Alcaide M."/>
            <person name="Messina E."/>
            <person name="Richter M."/>
            <person name="Bargiela R."/>
            <person name="Peplies J."/>
            <person name="Huws S.A."/>
            <person name="Newbold C.J."/>
            <person name="Golyshin P.N."/>
            <person name="Simon M.A."/>
            <person name="Lopez G."/>
            <person name="Yakimov M.M."/>
            <person name="Ferrer M."/>
        </authorList>
    </citation>
    <scope>NUCLEOTIDE SEQUENCE</scope>
</reference>
<protein>
    <submittedName>
        <fullName evidence="1">Uncharacterized protein</fullName>
    </submittedName>
</protein>